<sequence length="122" mass="13726">MTHTTKKLIFDTSSLIGAVINAKSLPALVFAQAKQAHTLFISLETIAELQTVVARKKFDRYFIGKEASRREDFFAEYRAIAQLVEPTHTATECRDANDNMFLSLALSVEADMIVSSDNRHYL</sequence>
<dbReference type="InterPro" id="IPR002850">
    <property type="entry name" value="PIN_toxin-like"/>
</dbReference>
<reference evidence="2" key="2">
    <citation type="submission" date="2023-04" db="EMBL/GenBank/DDBJ databases">
        <authorList>
            <person name="Beletskiy A.V."/>
            <person name="Mardanov A.V."/>
            <person name="Ravin N.V."/>
        </authorList>
    </citation>
    <scope>NUCLEOTIDE SEQUENCE</scope>
    <source>
        <strain evidence="2">GKL-02</strain>
    </source>
</reference>
<organism evidence="2">
    <name type="scientific">Candidatus Thiothrix putei</name>
    <dbReference type="NCBI Taxonomy" id="3080811"/>
    <lineage>
        <taxon>Bacteria</taxon>
        <taxon>Pseudomonadati</taxon>
        <taxon>Pseudomonadota</taxon>
        <taxon>Gammaproteobacteria</taxon>
        <taxon>Thiotrichales</taxon>
        <taxon>Thiotrichaceae</taxon>
        <taxon>Thiothrix</taxon>
    </lineage>
</organism>
<dbReference type="SMART" id="SM00670">
    <property type="entry name" value="PINc"/>
    <property type="match status" value="1"/>
</dbReference>
<dbReference type="NCBIfam" id="TIGR00305">
    <property type="entry name" value="putative toxin-antitoxin system toxin component, PIN family"/>
    <property type="match status" value="1"/>
</dbReference>
<dbReference type="Pfam" id="PF13470">
    <property type="entry name" value="PIN_3"/>
    <property type="match status" value="1"/>
</dbReference>
<dbReference type="InterPro" id="IPR029060">
    <property type="entry name" value="PIN-like_dom_sf"/>
</dbReference>
<dbReference type="KEGG" id="tput:QJT81_12880"/>
<reference evidence="2" key="1">
    <citation type="journal article" date="2023" name="Int. J. Mol. Sci.">
        <title>Metagenomics Revealed a New Genus 'Candidatus Thiocaldithrix dubininis' gen. nov., sp. nov. and a New Species 'Candidatus Thiothrix putei' sp. nov. in the Family Thiotrichaceae, Some Members of Which Have Traits of Both Na+- and H+-Motive Energetics.</title>
        <authorList>
            <person name="Ravin N.V."/>
            <person name="Muntyan M.S."/>
            <person name="Smolyakov D.D."/>
            <person name="Rudenko T.S."/>
            <person name="Beletsky A.V."/>
            <person name="Mardanov A.V."/>
            <person name="Grabovich M.Y."/>
        </authorList>
    </citation>
    <scope>NUCLEOTIDE SEQUENCE</scope>
    <source>
        <strain evidence="2">GKL-02</strain>
    </source>
</reference>
<protein>
    <submittedName>
        <fullName evidence="2">Toxin-antitoxin system toxin component, PIN family</fullName>
    </submittedName>
</protein>
<dbReference type="InterPro" id="IPR002716">
    <property type="entry name" value="PIN_dom"/>
</dbReference>
<dbReference type="PANTHER" id="PTHR34610:SF3">
    <property type="entry name" value="SSL7007 PROTEIN"/>
    <property type="match status" value="1"/>
</dbReference>
<dbReference type="EMBL" id="CP124756">
    <property type="protein sequence ID" value="WGZ92743.1"/>
    <property type="molecule type" value="Genomic_DNA"/>
</dbReference>
<name>A0AA95HAZ9_9GAMM</name>
<feature type="domain" description="PIN" evidence="1">
    <location>
        <begin position="6"/>
        <end position="122"/>
    </location>
</feature>
<evidence type="ECO:0000313" key="2">
    <source>
        <dbReference type="EMBL" id="WGZ92743.1"/>
    </source>
</evidence>
<accession>A0AA95HAZ9</accession>
<dbReference type="PANTHER" id="PTHR34610">
    <property type="entry name" value="SSL7007 PROTEIN"/>
    <property type="match status" value="1"/>
</dbReference>
<evidence type="ECO:0000259" key="1">
    <source>
        <dbReference type="SMART" id="SM00670"/>
    </source>
</evidence>
<dbReference type="SUPFAM" id="SSF88723">
    <property type="entry name" value="PIN domain-like"/>
    <property type="match status" value="1"/>
</dbReference>
<proteinExistence type="predicted"/>
<dbReference type="AlphaFoldDB" id="A0AA95HAZ9"/>
<dbReference type="Proteomes" id="UP001301326">
    <property type="component" value="Chromosome"/>
</dbReference>
<gene>
    <name evidence="2" type="ORF">QJT81_12880</name>
</gene>